<feature type="domain" description="ABC transporter" evidence="3">
    <location>
        <begin position="8"/>
        <end position="248"/>
    </location>
</feature>
<evidence type="ECO:0000313" key="4">
    <source>
        <dbReference type="EMBL" id="MDF8264924.1"/>
    </source>
</evidence>
<keyword evidence="1" id="KW-0547">Nucleotide-binding</keyword>
<sequence>MSSNGVAVETRGLVHIYRADGHDVAALAGVDLAVAPGDTLALLGPSGSGKSTLLTLCGGLLRPSAGRLSVGEHELTTMTERELDVMRARDVGMMLQGASRNLIPYLTPRENVAFAQGAARKAGKEVPVPGEVLEQVGMDEHADAALKDLTPGHLQLTALAVGVAARPGLLLADEPTSQLHHDAKATVLQAISDINATNGTTVVLVTHDPDVAAAMGRTITIRDGRIGAEGRDGEEYAVVTADGSLPLPPHVLDDLPPGTLVRVHHTESGWQLHPFDEGDER</sequence>
<evidence type="ECO:0000256" key="2">
    <source>
        <dbReference type="ARBA" id="ARBA00022840"/>
    </source>
</evidence>
<dbReference type="InterPro" id="IPR027417">
    <property type="entry name" value="P-loop_NTPase"/>
</dbReference>
<dbReference type="RefSeq" id="WP_277192313.1">
    <property type="nucleotide sequence ID" value="NZ_JAROAV010000030.1"/>
</dbReference>
<dbReference type="GO" id="GO:0005524">
    <property type="term" value="F:ATP binding"/>
    <property type="evidence" value="ECO:0007669"/>
    <property type="project" value="UniProtKB-KW"/>
</dbReference>
<keyword evidence="5" id="KW-1185">Reference proteome</keyword>
<dbReference type="InterPro" id="IPR015854">
    <property type="entry name" value="ABC_transpr_LolD-like"/>
</dbReference>
<dbReference type="SMART" id="SM00382">
    <property type="entry name" value="AAA"/>
    <property type="match status" value="1"/>
</dbReference>
<dbReference type="PROSITE" id="PS50893">
    <property type="entry name" value="ABC_TRANSPORTER_2"/>
    <property type="match status" value="1"/>
</dbReference>
<proteinExistence type="predicted"/>
<name>A0ABT6CA50_9MICO</name>
<keyword evidence="2 4" id="KW-0067">ATP-binding</keyword>
<protein>
    <submittedName>
        <fullName evidence="4">ATP-binding cassette domain-containing protein</fullName>
    </submittedName>
</protein>
<dbReference type="Pfam" id="PF00005">
    <property type="entry name" value="ABC_tran"/>
    <property type="match status" value="1"/>
</dbReference>
<dbReference type="InterPro" id="IPR003593">
    <property type="entry name" value="AAA+_ATPase"/>
</dbReference>
<reference evidence="4 5" key="1">
    <citation type="submission" date="2023-03" db="EMBL/GenBank/DDBJ databases">
        <title>YIM 133296 draft genome.</title>
        <authorList>
            <person name="Xiong L."/>
        </authorList>
    </citation>
    <scope>NUCLEOTIDE SEQUENCE [LARGE SCALE GENOMIC DNA]</scope>
    <source>
        <strain evidence="4 5">YIM 133296</strain>
    </source>
</reference>
<evidence type="ECO:0000313" key="5">
    <source>
        <dbReference type="Proteomes" id="UP001528912"/>
    </source>
</evidence>
<dbReference type="InterPro" id="IPR003439">
    <property type="entry name" value="ABC_transporter-like_ATP-bd"/>
</dbReference>
<organism evidence="4 5">
    <name type="scientific">Luteipulveratus flavus</name>
    <dbReference type="NCBI Taxonomy" id="3031728"/>
    <lineage>
        <taxon>Bacteria</taxon>
        <taxon>Bacillati</taxon>
        <taxon>Actinomycetota</taxon>
        <taxon>Actinomycetes</taxon>
        <taxon>Micrococcales</taxon>
        <taxon>Dermacoccaceae</taxon>
        <taxon>Luteipulveratus</taxon>
    </lineage>
</organism>
<gene>
    <name evidence="4" type="ORF">P4R38_11775</name>
</gene>
<evidence type="ECO:0000256" key="1">
    <source>
        <dbReference type="ARBA" id="ARBA00022741"/>
    </source>
</evidence>
<dbReference type="EMBL" id="JAROAV010000030">
    <property type="protein sequence ID" value="MDF8264924.1"/>
    <property type="molecule type" value="Genomic_DNA"/>
</dbReference>
<dbReference type="PANTHER" id="PTHR24220">
    <property type="entry name" value="IMPORT ATP-BINDING PROTEIN"/>
    <property type="match status" value="1"/>
</dbReference>
<dbReference type="SUPFAM" id="SSF52540">
    <property type="entry name" value="P-loop containing nucleoside triphosphate hydrolases"/>
    <property type="match status" value="1"/>
</dbReference>
<comment type="caution">
    <text evidence="4">The sequence shown here is derived from an EMBL/GenBank/DDBJ whole genome shotgun (WGS) entry which is preliminary data.</text>
</comment>
<accession>A0ABT6CA50</accession>
<dbReference type="Proteomes" id="UP001528912">
    <property type="component" value="Unassembled WGS sequence"/>
</dbReference>
<evidence type="ECO:0000259" key="3">
    <source>
        <dbReference type="PROSITE" id="PS50893"/>
    </source>
</evidence>
<dbReference type="Gene3D" id="3.40.50.300">
    <property type="entry name" value="P-loop containing nucleotide triphosphate hydrolases"/>
    <property type="match status" value="1"/>
</dbReference>